<evidence type="ECO:0000259" key="1">
    <source>
        <dbReference type="Pfam" id="PF02538"/>
    </source>
</evidence>
<dbReference type="GO" id="GO:0005829">
    <property type="term" value="C:cytosol"/>
    <property type="evidence" value="ECO:0007669"/>
    <property type="project" value="TreeGrafter"/>
</dbReference>
<reference evidence="2 3" key="1">
    <citation type="journal article" date="2013" name="Genome Announc.">
        <title>Draft genome sequences for three mercury-methylating, sulfate-reducing bacteria.</title>
        <authorList>
            <person name="Brown S.D."/>
            <person name="Hurt R.A.Jr."/>
            <person name="Gilmour C.C."/>
            <person name="Elias D.A."/>
        </authorList>
    </citation>
    <scope>NUCLEOTIDE SEQUENCE [LARGE SCALE GENOMIC DNA]</scope>
    <source>
        <strain evidence="2 3">DSM 2059</strain>
    </source>
</reference>
<dbReference type="InterPro" id="IPR045079">
    <property type="entry name" value="Oxoprolinase-like"/>
</dbReference>
<feature type="domain" description="Hydantoinase B/oxoprolinase" evidence="1">
    <location>
        <begin position="47"/>
        <end position="76"/>
    </location>
</feature>
<dbReference type="InterPro" id="IPR003692">
    <property type="entry name" value="Hydantoinase_B"/>
</dbReference>
<dbReference type="PATRIC" id="fig|1121405.3.peg.2323"/>
<dbReference type="AlphaFoldDB" id="S7UYL5"/>
<evidence type="ECO:0000313" key="3">
    <source>
        <dbReference type="Proteomes" id="UP000014977"/>
    </source>
</evidence>
<gene>
    <name evidence="2" type="ORF">dsmv_2666</name>
</gene>
<protein>
    <submittedName>
        <fullName evidence="2">Hydantoinase B/oxoprolinase</fullName>
    </submittedName>
</protein>
<proteinExistence type="predicted"/>
<dbReference type="EMBL" id="ATHJ01000090">
    <property type="protein sequence ID" value="EPR39324.1"/>
    <property type="molecule type" value="Genomic_DNA"/>
</dbReference>
<dbReference type="RefSeq" id="WP_020877423.1">
    <property type="nucleotide sequence ID" value="NZ_ATHJ01000090.1"/>
</dbReference>
<dbReference type="Pfam" id="PF02538">
    <property type="entry name" value="Hydantoinase_B"/>
    <property type="match status" value="1"/>
</dbReference>
<name>S7UYL5_DESML</name>
<dbReference type="PANTHER" id="PTHR11365">
    <property type="entry name" value="5-OXOPROLINASE RELATED"/>
    <property type="match status" value="1"/>
</dbReference>
<dbReference type="GO" id="GO:0006749">
    <property type="term" value="P:glutathione metabolic process"/>
    <property type="evidence" value="ECO:0007669"/>
    <property type="project" value="TreeGrafter"/>
</dbReference>
<dbReference type="PANTHER" id="PTHR11365:SF2">
    <property type="entry name" value="5-OXOPROLINASE"/>
    <property type="match status" value="1"/>
</dbReference>
<sequence>MPTFRVEAEAALAAQGFSEDRIESSLFLNLRYQGTDTALMIPRPAGNIFANLFMSIAEQMGRMLQKTAISTNIEEGLVRF</sequence>
<evidence type="ECO:0000313" key="2">
    <source>
        <dbReference type="EMBL" id="EPR39324.1"/>
    </source>
</evidence>
<organism evidence="2 3">
    <name type="scientific">Desulfococcus multivorans DSM 2059</name>
    <dbReference type="NCBI Taxonomy" id="1121405"/>
    <lineage>
        <taxon>Bacteria</taxon>
        <taxon>Pseudomonadati</taxon>
        <taxon>Thermodesulfobacteriota</taxon>
        <taxon>Desulfobacteria</taxon>
        <taxon>Desulfobacterales</taxon>
        <taxon>Desulfococcaceae</taxon>
        <taxon>Desulfococcus</taxon>
    </lineage>
</organism>
<dbReference type="STRING" id="897.B2D07_03465"/>
<accession>S7UYL5</accession>
<keyword evidence="3" id="KW-1185">Reference proteome</keyword>
<dbReference type="GO" id="GO:0017168">
    <property type="term" value="F:5-oxoprolinase (ATP-hydrolyzing) activity"/>
    <property type="evidence" value="ECO:0007669"/>
    <property type="project" value="TreeGrafter"/>
</dbReference>
<dbReference type="Proteomes" id="UP000014977">
    <property type="component" value="Unassembled WGS sequence"/>
</dbReference>
<comment type="caution">
    <text evidence="2">The sequence shown here is derived from an EMBL/GenBank/DDBJ whole genome shotgun (WGS) entry which is preliminary data.</text>
</comment>